<dbReference type="InterPro" id="IPR036388">
    <property type="entry name" value="WH-like_DNA-bd_sf"/>
</dbReference>
<evidence type="ECO:0000259" key="1">
    <source>
        <dbReference type="PROSITE" id="PS50987"/>
    </source>
</evidence>
<dbReference type="Pfam" id="PF12840">
    <property type="entry name" value="HTH_20"/>
    <property type="match status" value="1"/>
</dbReference>
<dbReference type="GO" id="GO:0003700">
    <property type="term" value="F:DNA-binding transcription factor activity"/>
    <property type="evidence" value="ECO:0007669"/>
    <property type="project" value="InterPro"/>
</dbReference>
<reference evidence="2 3" key="1">
    <citation type="submission" date="2019-03" db="EMBL/GenBank/DDBJ databases">
        <title>Genomic Encyclopedia of Archaeal and Bacterial Type Strains, Phase II (KMG-II): from individual species to whole genera.</title>
        <authorList>
            <person name="Goeker M."/>
        </authorList>
    </citation>
    <scope>NUCLEOTIDE SEQUENCE [LARGE SCALE GENOMIC DNA]</scope>
    <source>
        <strain evidence="2 3">DSM 24323</strain>
    </source>
</reference>
<dbReference type="InterPro" id="IPR001845">
    <property type="entry name" value="HTH_ArsR_DNA-bd_dom"/>
</dbReference>
<dbReference type="PANTHER" id="PTHR38600:SF2">
    <property type="entry name" value="SLL0088 PROTEIN"/>
    <property type="match status" value="1"/>
</dbReference>
<dbReference type="AlphaFoldDB" id="A0A4R7J4V5"/>
<dbReference type="CDD" id="cd00090">
    <property type="entry name" value="HTH_ARSR"/>
    <property type="match status" value="1"/>
</dbReference>
<dbReference type="NCBIfam" id="NF033788">
    <property type="entry name" value="HTH_metalloreg"/>
    <property type="match status" value="1"/>
</dbReference>
<protein>
    <submittedName>
        <fullName evidence="2">Helix-turn-helix protein</fullName>
    </submittedName>
</protein>
<dbReference type="InterPro" id="IPR011991">
    <property type="entry name" value="ArsR-like_HTH"/>
</dbReference>
<dbReference type="SMART" id="SM00418">
    <property type="entry name" value="HTH_ARSR"/>
    <property type="match status" value="1"/>
</dbReference>
<gene>
    <name evidence="2" type="ORF">CLV29_2805</name>
</gene>
<dbReference type="Gene3D" id="1.10.10.10">
    <property type="entry name" value="Winged helix-like DNA-binding domain superfamily/Winged helix DNA-binding domain"/>
    <property type="match status" value="1"/>
</dbReference>
<dbReference type="SUPFAM" id="SSF46785">
    <property type="entry name" value="Winged helix' DNA-binding domain"/>
    <property type="match status" value="1"/>
</dbReference>
<evidence type="ECO:0000313" key="2">
    <source>
        <dbReference type="EMBL" id="TDT31383.1"/>
    </source>
</evidence>
<comment type="caution">
    <text evidence="2">The sequence shown here is derived from an EMBL/GenBank/DDBJ whole genome shotgun (WGS) entry which is preliminary data.</text>
</comment>
<feature type="domain" description="HTH arsR-type" evidence="1">
    <location>
        <begin position="1"/>
        <end position="89"/>
    </location>
</feature>
<dbReference type="OrthoDB" id="3630048at2"/>
<evidence type="ECO:0000313" key="3">
    <source>
        <dbReference type="Proteomes" id="UP000295371"/>
    </source>
</evidence>
<dbReference type="PANTHER" id="PTHR38600">
    <property type="entry name" value="TRANSCRIPTIONAL REGULATORY PROTEIN"/>
    <property type="match status" value="1"/>
</dbReference>
<sequence>MSGVAVFAALADETRWSILTRIGASPASASALAKELPVSRQAITKHLELLSAVGLVTSERRGREVIHRALGEPLNETARQLQQVVEQWDTRLELIKVLAERNARTDGV</sequence>
<organism evidence="2 3">
    <name type="scientific">Naumannella halotolerans</name>
    <dbReference type="NCBI Taxonomy" id="993414"/>
    <lineage>
        <taxon>Bacteria</taxon>
        <taxon>Bacillati</taxon>
        <taxon>Actinomycetota</taxon>
        <taxon>Actinomycetes</taxon>
        <taxon>Propionibacteriales</taxon>
        <taxon>Propionibacteriaceae</taxon>
        <taxon>Naumannella</taxon>
    </lineage>
</organism>
<dbReference type="PROSITE" id="PS50987">
    <property type="entry name" value="HTH_ARSR_2"/>
    <property type="match status" value="1"/>
</dbReference>
<keyword evidence="3" id="KW-1185">Reference proteome</keyword>
<proteinExistence type="predicted"/>
<accession>A0A4R7J4V5</accession>
<dbReference type="Proteomes" id="UP000295371">
    <property type="component" value="Unassembled WGS sequence"/>
</dbReference>
<dbReference type="InterPro" id="IPR036390">
    <property type="entry name" value="WH_DNA-bd_sf"/>
</dbReference>
<dbReference type="EMBL" id="SOAW01000002">
    <property type="protein sequence ID" value="TDT31383.1"/>
    <property type="molecule type" value="Genomic_DNA"/>
</dbReference>
<dbReference type="RefSeq" id="WP_133755670.1">
    <property type="nucleotide sequence ID" value="NZ_SOAW01000002.1"/>
</dbReference>
<name>A0A4R7J4V5_9ACTN</name>